<name>A0A6J0BJB4_NEOLC</name>
<dbReference type="KEGG" id="nlo:107220663"/>
<dbReference type="Proteomes" id="UP000829291">
    <property type="component" value="Chromosome 6"/>
</dbReference>
<dbReference type="PANTHER" id="PTHR20958:SF9">
    <property type="entry name" value="RE58324P"/>
    <property type="match status" value="1"/>
</dbReference>
<evidence type="ECO:0000259" key="2">
    <source>
        <dbReference type="PROSITE" id="PS51186"/>
    </source>
</evidence>
<dbReference type="PROSITE" id="PS51186">
    <property type="entry name" value="GNAT"/>
    <property type="match status" value="1"/>
</dbReference>
<dbReference type="InterPro" id="IPR013653">
    <property type="entry name" value="GCN5-like_dom"/>
</dbReference>
<dbReference type="AlphaFoldDB" id="A0A6J0BJB4"/>
<dbReference type="OrthoDB" id="8179865at2759"/>
<feature type="compositionally biased region" description="Acidic residues" evidence="1">
    <location>
        <begin position="331"/>
        <end position="349"/>
    </location>
</feature>
<dbReference type="PANTHER" id="PTHR20958">
    <property type="entry name" value="GLYCINE N-ACYLTRANSFERASE-LIKE PROTEIN"/>
    <property type="match status" value="1"/>
</dbReference>
<dbReference type="SUPFAM" id="SSF55729">
    <property type="entry name" value="Acyl-CoA N-acyltransferases (Nat)"/>
    <property type="match status" value="1"/>
</dbReference>
<reference evidence="4" key="1">
    <citation type="submission" date="2025-08" db="UniProtKB">
        <authorList>
            <consortium name="RefSeq"/>
        </authorList>
    </citation>
    <scope>IDENTIFICATION</scope>
    <source>
        <tissue evidence="4">Thorax and Abdomen</tissue>
    </source>
</reference>
<proteinExistence type="predicted"/>
<evidence type="ECO:0000313" key="4">
    <source>
        <dbReference type="RefSeq" id="XP_015514824.2"/>
    </source>
</evidence>
<dbReference type="InterPro" id="IPR016181">
    <property type="entry name" value="Acyl_CoA_acyltransferase"/>
</dbReference>
<dbReference type="GeneID" id="107220663"/>
<accession>A0A6J0BJB4</accession>
<evidence type="ECO:0000256" key="1">
    <source>
        <dbReference type="SAM" id="MobiDB-lite"/>
    </source>
</evidence>
<feature type="domain" description="N-acetyltransferase" evidence="2">
    <location>
        <begin position="169"/>
        <end position="312"/>
    </location>
</feature>
<dbReference type="FunCoup" id="A0A6J0BJB4">
    <property type="interactions" value="9"/>
</dbReference>
<dbReference type="Gene3D" id="3.40.630.30">
    <property type="match status" value="1"/>
</dbReference>
<feature type="compositionally biased region" description="Basic and acidic residues" evidence="1">
    <location>
        <begin position="400"/>
        <end position="421"/>
    </location>
</feature>
<protein>
    <submittedName>
        <fullName evidence="4">Uncharacterized protein LOC107220663</fullName>
    </submittedName>
</protein>
<dbReference type="CDD" id="cd04301">
    <property type="entry name" value="NAT_SF"/>
    <property type="match status" value="1"/>
</dbReference>
<gene>
    <name evidence="4" type="primary">LOC107220663</name>
</gene>
<sequence length="444" mass="50849">MERPEEAVQERGRNFRLLHPEELPQLLDFLTGYLPESLKFHQTLLTYLEERVWEFHFYVADGWPKQSPICLHFPGMTLSPHGTLYESVGVFCPGDRLELLKLLRTEDVLLDWSRPLYINFTHCDIVDELVRLYEGTGTVNRVLGDIWACEEPEKTVEIEEEAEESQTDVRVQPLRPEHAEGIHELYTANDMECHELFLRLIKTLPAAGVFAGDRLAAWMVQSYYGAMFSMQTRPEFRRKGYGTKLARYLIKAVADRGYNSFVFIRPENEASRSLYTKLGFRKLYQTARAIFTPEGWEEPESEGNLFLRENLENAVRQLKHRVVMDAICDEKEEEAEEEDAEEEEEEEDQDRVAIPTPVLGSPVDSSAPPTSNKYASEEDVDPGTANDEPVLLVNGNRRVPRTEDKESRCVTDLDREDEKETVCAPSVEDSNEGDGGTEFSAGRN</sequence>
<feature type="region of interest" description="Disordered" evidence="1">
    <location>
        <begin position="331"/>
        <end position="444"/>
    </location>
</feature>
<evidence type="ECO:0000313" key="3">
    <source>
        <dbReference type="Proteomes" id="UP000829291"/>
    </source>
</evidence>
<dbReference type="InterPro" id="IPR000182">
    <property type="entry name" value="GNAT_dom"/>
</dbReference>
<dbReference type="Pfam" id="PF08445">
    <property type="entry name" value="FR47"/>
    <property type="match status" value="1"/>
</dbReference>
<dbReference type="RefSeq" id="XP_015514824.2">
    <property type="nucleotide sequence ID" value="XM_015659338.2"/>
</dbReference>
<keyword evidence="3" id="KW-1185">Reference proteome</keyword>
<organism evidence="4">
    <name type="scientific">Neodiprion lecontei</name>
    <name type="common">Redheaded pine sawfly</name>
    <dbReference type="NCBI Taxonomy" id="441921"/>
    <lineage>
        <taxon>Eukaryota</taxon>
        <taxon>Metazoa</taxon>
        <taxon>Ecdysozoa</taxon>
        <taxon>Arthropoda</taxon>
        <taxon>Hexapoda</taxon>
        <taxon>Insecta</taxon>
        <taxon>Pterygota</taxon>
        <taxon>Neoptera</taxon>
        <taxon>Endopterygota</taxon>
        <taxon>Hymenoptera</taxon>
        <taxon>Tenthredinoidea</taxon>
        <taxon>Diprionidae</taxon>
        <taxon>Diprioninae</taxon>
        <taxon>Neodiprion</taxon>
    </lineage>
</organism>
<dbReference type="GO" id="GO:0016747">
    <property type="term" value="F:acyltransferase activity, transferring groups other than amino-acyl groups"/>
    <property type="evidence" value="ECO:0007669"/>
    <property type="project" value="InterPro"/>
</dbReference>
<feature type="compositionally biased region" description="Polar residues" evidence="1">
    <location>
        <begin position="363"/>
        <end position="374"/>
    </location>
</feature>
<dbReference type="InParanoid" id="A0A6J0BJB4"/>
<dbReference type="InterPro" id="IPR053225">
    <property type="entry name" value="Acyl-CoA_N-acyltransferase"/>
</dbReference>